<dbReference type="RefSeq" id="WP_382259574.1">
    <property type="nucleotide sequence ID" value="NZ_JBHTBX010000014.1"/>
</dbReference>
<feature type="chain" id="PRO_5045693292" description="DUF2946 family protein" evidence="1">
    <location>
        <begin position="29"/>
        <end position="123"/>
    </location>
</feature>
<evidence type="ECO:0008006" key="4">
    <source>
        <dbReference type="Google" id="ProtNLM"/>
    </source>
</evidence>
<sequence>MSFAHLRNTRTCRCAVLCLLLSWCVAFASPLIKPTALHLVCGTAGLELITQSDTPHNDGVLQVLGQDCAACLPIGLPPGSDLAVPLNALPTGEPGNARHPFTPAYLLPVPPARGPPLFVPDLT</sequence>
<evidence type="ECO:0000313" key="2">
    <source>
        <dbReference type="EMBL" id="MFC7436145.1"/>
    </source>
</evidence>
<gene>
    <name evidence="2" type="ORF">ACFQNJ_16685</name>
</gene>
<name>A0ABW2RDG9_9BURK</name>
<evidence type="ECO:0000256" key="1">
    <source>
        <dbReference type="SAM" id="SignalP"/>
    </source>
</evidence>
<keyword evidence="3" id="KW-1185">Reference proteome</keyword>
<organism evidence="2 3">
    <name type="scientific">Hydrogenophaga bisanensis</name>
    <dbReference type="NCBI Taxonomy" id="439611"/>
    <lineage>
        <taxon>Bacteria</taxon>
        <taxon>Pseudomonadati</taxon>
        <taxon>Pseudomonadota</taxon>
        <taxon>Betaproteobacteria</taxon>
        <taxon>Burkholderiales</taxon>
        <taxon>Comamonadaceae</taxon>
        <taxon>Hydrogenophaga</taxon>
    </lineage>
</organism>
<proteinExistence type="predicted"/>
<dbReference type="Proteomes" id="UP001596495">
    <property type="component" value="Unassembled WGS sequence"/>
</dbReference>
<accession>A0ABW2RDG9</accession>
<feature type="signal peptide" evidence="1">
    <location>
        <begin position="1"/>
        <end position="28"/>
    </location>
</feature>
<protein>
    <recommendedName>
        <fullName evidence="4">DUF2946 family protein</fullName>
    </recommendedName>
</protein>
<dbReference type="EMBL" id="JBHTBX010000014">
    <property type="protein sequence ID" value="MFC7436145.1"/>
    <property type="molecule type" value="Genomic_DNA"/>
</dbReference>
<evidence type="ECO:0000313" key="3">
    <source>
        <dbReference type="Proteomes" id="UP001596495"/>
    </source>
</evidence>
<keyword evidence="1" id="KW-0732">Signal</keyword>
<comment type="caution">
    <text evidence="2">The sequence shown here is derived from an EMBL/GenBank/DDBJ whole genome shotgun (WGS) entry which is preliminary data.</text>
</comment>
<reference evidence="3" key="1">
    <citation type="journal article" date="2019" name="Int. J. Syst. Evol. Microbiol.">
        <title>The Global Catalogue of Microorganisms (GCM) 10K type strain sequencing project: providing services to taxonomists for standard genome sequencing and annotation.</title>
        <authorList>
            <consortium name="The Broad Institute Genomics Platform"/>
            <consortium name="The Broad Institute Genome Sequencing Center for Infectious Disease"/>
            <person name="Wu L."/>
            <person name="Ma J."/>
        </authorList>
    </citation>
    <scope>NUCLEOTIDE SEQUENCE [LARGE SCALE GENOMIC DNA]</scope>
    <source>
        <strain evidence="3">CCUG 54518</strain>
    </source>
</reference>